<accession>A0A0L6URZ5</accession>
<organism evidence="1 2">
    <name type="scientific">Puccinia sorghi</name>
    <dbReference type="NCBI Taxonomy" id="27349"/>
    <lineage>
        <taxon>Eukaryota</taxon>
        <taxon>Fungi</taxon>
        <taxon>Dikarya</taxon>
        <taxon>Basidiomycota</taxon>
        <taxon>Pucciniomycotina</taxon>
        <taxon>Pucciniomycetes</taxon>
        <taxon>Pucciniales</taxon>
        <taxon>Pucciniaceae</taxon>
        <taxon>Puccinia</taxon>
    </lineage>
</organism>
<dbReference type="OrthoDB" id="8955945at2759"/>
<dbReference type="EMBL" id="LAVV01009209">
    <property type="protein sequence ID" value="KNZ51007.1"/>
    <property type="molecule type" value="Genomic_DNA"/>
</dbReference>
<gene>
    <name evidence="1" type="ORF">VP01_4136g1</name>
</gene>
<dbReference type="VEuPathDB" id="FungiDB:VP01_4136g1"/>
<protein>
    <submittedName>
        <fullName evidence="1">Uncharacterized protein</fullName>
    </submittedName>
</protein>
<dbReference type="AlphaFoldDB" id="A0A0L6URZ5"/>
<name>A0A0L6URZ5_9BASI</name>
<comment type="caution">
    <text evidence="1">The sequence shown here is derived from an EMBL/GenBank/DDBJ whole genome shotgun (WGS) entry which is preliminary data.</text>
</comment>
<dbReference type="Proteomes" id="UP000037035">
    <property type="component" value="Unassembled WGS sequence"/>
</dbReference>
<feature type="non-terminal residue" evidence="1">
    <location>
        <position position="88"/>
    </location>
</feature>
<proteinExistence type="predicted"/>
<evidence type="ECO:0000313" key="2">
    <source>
        <dbReference type="Proteomes" id="UP000037035"/>
    </source>
</evidence>
<sequence>MAVVTKEWRLRQLAKIELRDIHGNPPPCAPSSTAHPLAHLPERFDETREPAAQAFLQQTSLYCLAHPDQFPDDRSKIIFMLTNLPGKS</sequence>
<evidence type="ECO:0000313" key="1">
    <source>
        <dbReference type="EMBL" id="KNZ51007.1"/>
    </source>
</evidence>
<keyword evidence="2" id="KW-1185">Reference proteome</keyword>
<reference evidence="1 2" key="1">
    <citation type="submission" date="2015-08" db="EMBL/GenBank/DDBJ databases">
        <title>Next Generation Sequencing and Analysis of the Genome of Puccinia sorghi L Schw, the Causal Agent of Maize Common Rust.</title>
        <authorList>
            <person name="Rochi L."/>
            <person name="Burguener G."/>
            <person name="Darino M."/>
            <person name="Turjanski A."/>
            <person name="Kreff E."/>
            <person name="Dieguez M.J."/>
            <person name="Sacco F."/>
        </authorList>
    </citation>
    <scope>NUCLEOTIDE SEQUENCE [LARGE SCALE GENOMIC DNA]</scope>
    <source>
        <strain evidence="1 2">RO10H11247</strain>
    </source>
</reference>